<dbReference type="OrthoDB" id="574187at2"/>
<protein>
    <submittedName>
        <fullName evidence="1">Uncharacterized protein</fullName>
    </submittedName>
</protein>
<keyword evidence="2" id="KW-1185">Reference proteome</keyword>
<proteinExistence type="predicted"/>
<evidence type="ECO:0000313" key="2">
    <source>
        <dbReference type="Proteomes" id="UP000186868"/>
    </source>
</evidence>
<organism evidence="1 2">
    <name type="scientific">Hydrococcus rivularis NIES-593</name>
    <dbReference type="NCBI Taxonomy" id="1921803"/>
    <lineage>
        <taxon>Bacteria</taxon>
        <taxon>Bacillati</taxon>
        <taxon>Cyanobacteriota</taxon>
        <taxon>Cyanophyceae</taxon>
        <taxon>Pleurocapsales</taxon>
        <taxon>Hydrococcaceae</taxon>
        <taxon>Hydrococcus</taxon>
    </lineage>
</organism>
<reference evidence="1 2" key="1">
    <citation type="submission" date="2016-11" db="EMBL/GenBank/DDBJ databases">
        <title>Draft Genome Sequences of Nine Cyanobacterial Strains from Diverse Habitats.</title>
        <authorList>
            <person name="Zhu T."/>
            <person name="Hou S."/>
            <person name="Lu X."/>
            <person name="Hess W.R."/>
        </authorList>
    </citation>
    <scope>NUCLEOTIDE SEQUENCE [LARGE SCALE GENOMIC DNA]</scope>
    <source>
        <strain evidence="1 2">NIES-593</strain>
    </source>
</reference>
<evidence type="ECO:0000313" key="1">
    <source>
        <dbReference type="EMBL" id="OKH21182.1"/>
    </source>
</evidence>
<comment type="caution">
    <text evidence="1">The sequence shown here is derived from an EMBL/GenBank/DDBJ whole genome shotgun (WGS) entry which is preliminary data.</text>
</comment>
<name>A0A1U7HC52_9CYAN</name>
<gene>
    <name evidence="1" type="ORF">NIES593_16320</name>
</gene>
<dbReference type="Proteomes" id="UP000186868">
    <property type="component" value="Unassembled WGS sequence"/>
</dbReference>
<accession>A0A1U7HC52</accession>
<dbReference type="EMBL" id="MRCB01000022">
    <property type="protein sequence ID" value="OKH21182.1"/>
    <property type="molecule type" value="Genomic_DNA"/>
</dbReference>
<dbReference type="RefSeq" id="WP_073600600.1">
    <property type="nucleotide sequence ID" value="NZ_MRCB01000022.1"/>
</dbReference>
<sequence length="72" mass="8131">MKRNDGSVEILHPDDFELFQCVARGGTGGGGYYSEVIELVDRDNSMSLREQAIQTIRYYYDPQGNPTPVQTM</sequence>
<dbReference type="AlphaFoldDB" id="A0A1U7HC52"/>